<evidence type="ECO:0000313" key="1">
    <source>
        <dbReference type="EMBL" id="EDN57781.1"/>
    </source>
</evidence>
<protein>
    <submittedName>
        <fullName evidence="1">Uncharacterized protein</fullName>
    </submittedName>
</protein>
<dbReference type="Proteomes" id="UP000242664">
    <property type="component" value="Unassembled WGS sequence"/>
</dbReference>
<accession>A0ABM9WWT4</accession>
<reference evidence="2" key="1">
    <citation type="submission" date="2006-10" db="EMBL/GenBank/DDBJ databases">
        <authorList>
            <person name="Heidelberg J."/>
            <person name="Sebastian Y."/>
        </authorList>
    </citation>
    <scope>NUCLEOTIDE SEQUENCE [LARGE SCALE GENOMIC DNA]</scope>
    <source>
        <strain evidence="2">EX25</strain>
    </source>
</reference>
<sequence length="24" mass="2849">VGVYSFTKPPSFGFRESRERCRSR</sequence>
<dbReference type="EMBL" id="DS267815">
    <property type="protein sequence ID" value="EDN57781.1"/>
    <property type="molecule type" value="Genomic_DNA"/>
</dbReference>
<name>A0ABM9WWT4_VIBAE</name>
<evidence type="ECO:0000313" key="2">
    <source>
        <dbReference type="Proteomes" id="UP000242664"/>
    </source>
</evidence>
<organism evidence="1 2">
    <name type="scientific">Vibrio antiquarius (strain Ex25)</name>
    <dbReference type="NCBI Taxonomy" id="150340"/>
    <lineage>
        <taxon>Bacteria</taxon>
        <taxon>Pseudomonadati</taxon>
        <taxon>Pseudomonadota</taxon>
        <taxon>Gammaproteobacteria</taxon>
        <taxon>Vibrionales</taxon>
        <taxon>Vibrionaceae</taxon>
        <taxon>Vibrio</taxon>
        <taxon>Vibrio diabolicus subgroup</taxon>
    </lineage>
</organism>
<feature type="non-terminal residue" evidence="1">
    <location>
        <position position="1"/>
    </location>
</feature>
<proteinExistence type="predicted"/>
<gene>
    <name evidence="1" type="ORF">VEx25_0098</name>
</gene>
<keyword evidence="2" id="KW-1185">Reference proteome</keyword>